<dbReference type="InterPro" id="IPR036259">
    <property type="entry name" value="MFS_trans_sf"/>
</dbReference>
<keyword evidence="3" id="KW-1003">Cell membrane</keyword>
<feature type="domain" description="Major facilitator superfamily (MFS) profile" evidence="9">
    <location>
        <begin position="64"/>
        <end position="457"/>
    </location>
</feature>
<dbReference type="Gene3D" id="1.20.1250.20">
    <property type="entry name" value="MFS general substrate transporter like domains"/>
    <property type="match status" value="1"/>
</dbReference>
<feature type="transmembrane region" description="Helical" evidence="8">
    <location>
        <begin position="203"/>
        <end position="226"/>
    </location>
</feature>
<feature type="transmembrane region" description="Helical" evidence="8">
    <location>
        <begin position="432"/>
        <end position="451"/>
    </location>
</feature>
<dbReference type="EMBL" id="UINC01015145">
    <property type="protein sequence ID" value="SVA63996.1"/>
    <property type="molecule type" value="Genomic_DNA"/>
</dbReference>
<evidence type="ECO:0000256" key="3">
    <source>
        <dbReference type="ARBA" id="ARBA00022475"/>
    </source>
</evidence>
<evidence type="ECO:0000256" key="8">
    <source>
        <dbReference type="SAM" id="Phobius"/>
    </source>
</evidence>
<feature type="transmembrane region" description="Helical" evidence="8">
    <location>
        <begin position="283"/>
        <end position="305"/>
    </location>
</feature>
<feature type="transmembrane region" description="Helical" evidence="8">
    <location>
        <begin position="344"/>
        <end position="360"/>
    </location>
</feature>
<feature type="transmembrane region" description="Helical" evidence="8">
    <location>
        <begin position="105"/>
        <end position="126"/>
    </location>
</feature>
<dbReference type="CDD" id="cd06173">
    <property type="entry name" value="MFS_MefA_like"/>
    <property type="match status" value="1"/>
</dbReference>
<keyword evidence="6 8" id="KW-0472">Membrane</keyword>
<keyword evidence="5 8" id="KW-1133">Transmembrane helix</keyword>
<feature type="transmembrane region" description="Helical" evidence="8">
    <location>
        <begin position="404"/>
        <end position="426"/>
    </location>
</feature>
<organism evidence="10">
    <name type="scientific">marine metagenome</name>
    <dbReference type="NCBI Taxonomy" id="408172"/>
    <lineage>
        <taxon>unclassified sequences</taxon>
        <taxon>metagenomes</taxon>
        <taxon>ecological metagenomes</taxon>
    </lineage>
</organism>
<dbReference type="PANTHER" id="PTHR23513:SF6">
    <property type="entry name" value="MAJOR FACILITATOR SUPERFAMILY ASSOCIATED DOMAIN-CONTAINING PROTEIN"/>
    <property type="match status" value="1"/>
</dbReference>
<dbReference type="AlphaFoldDB" id="A0A381XGX4"/>
<feature type="transmembrane region" description="Helical" evidence="8">
    <location>
        <begin position="232"/>
        <end position="251"/>
    </location>
</feature>
<dbReference type="InterPro" id="IPR020846">
    <property type="entry name" value="MFS_dom"/>
</dbReference>
<evidence type="ECO:0000256" key="7">
    <source>
        <dbReference type="SAM" id="MobiDB-lite"/>
    </source>
</evidence>
<proteinExistence type="predicted"/>
<dbReference type="InterPro" id="IPR010290">
    <property type="entry name" value="TM_effector"/>
</dbReference>
<dbReference type="GO" id="GO:0005886">
    <property type="term" value="C:plasma membrane"/>
    <property type="evidence" value="ECO:0007669"/>
    <property type="project" value="UniProtKB-SubCell"/>
</dbReference>
<dbReference type="PANTHER" id="PTHR23513">
    <property type="entry name" value="INTEGRAL MEMBRANE EFFLUX PROTEIN-RELATED"/>
    <property type="match status" value="1"/>
</dbReference>
<dbReference type="GO" id="GO:0022857">
    <property type="term" value="F:transmembrane transporter activity"/>
    <property type="evidence" value="ECO:0007669"/>
    <property type="project" value="InterPro"/>
</dbReference>
<accession>A0A381XGX4</accession>
<evidence type="ECO:0000313" key="10">
    <source>
        <dbReference type="EMBL" id="SVA63996.1"/>
    </source>
</evidence>
<evidence type="ECO:0000256" key="2">
    <source>
        <dbReference type="ARBA" id="ARBA00022448"/>
    </source>
</evidence>
<reference evidence="10" key="1">
    <citation type="submission" date="2018-05" db="EMBL/GenBank/DDBJ databases">
        <authorList>
            <person name="Lanie J.A."/>
            <person name="Ng W.-L."/>
            <person name="Kazmierczak K.M."/>
            <person name="Andrzejewski T.M."/>
            <person name="Davidsen T.M."/>
            <person name="Wayne K.J."/>
            <person name="Tettelin H."/>
            <person name="Glass J.I."/>
            <person name="Rusch D."/>
            <person name="Podicherti R."/>
            <person name="Tsui H.-C.T."/>
            <person name="Winkler M.E."/>
        </authorList>
    </citation>
    <scope>NUCLEOTIDE SEQUENCE</scope>
</reference>
<evidence type="ECO:0000256" key="5">
    <source>
        <dbReference type="ARBA" id="ARBA00022989"/>
    </source>
</evidence>
<dbReference type="Pfam" id="PF05977">
    <property type="entry name" value="MFS_3"/>
    <property type="match status" value="1"/>
</dbReference>
<feature type="transmembrane region" description="Helical" evidence="8">
    <location>
        <begin position="317"/>
        <end position="337"/>
    </location>
</feature>
<dbReference type="SUPFAM" id="SSF103473">
    <property type="entry name" value="MFS general substrate transporter"/>
    <property type="match status" value="1"/>
</dbReference>
<protein>
    <recommendedName>
        <fullName evidence="9">Major facilitator superfamily (MFS) profile domain-containing protein</fullName>
    </recommendedName>
</protein>
<feature type="compositionally biased region" description="Polar residues" evidence="7">
    <location>
        <begin position="19"/>
        <end position="35"/>
    </location>
</feature>
<evidence type="ECO:0000256" key="4">
    <source>
        <dbReference type="ARBA" id="ARBA00022692"/>
    </source>
</evidence>
<comment type="subcellular location">
    <subcellularLocation>
        <location evidence="1">Cell membrane</location>
        <topology evidence="1">Multi-pass membrane protein</topology>
    </subcellularLocation>
</comment>
<evidence type="ECO:0000259" key="9">
    <source>
        <dbReference type="PROSITE" id="PS50850"/>
    </source>
</evidence>
<keyword evidence="4 8" id="KW-0812">Transmembrane</keyword>
<feature type="transmembrane region" description="Helical" evidence="8">
    <location>
        <begin position="72"/>
        <end position="93"/>
    </location>
</feature>
<evidence type="ECO:0000256" key="1">
    <source>
        <dbReference type="ARBA" id="ARBA00004651"/>
    </source>
</evidence>
<dbReference type="PROSITE" id="PS50850">
    <property type="entry name" value="MFS"/>
    <property type="match status" value="1"/>
</dbReference>
<evidence type="ECO:0000256" key="6">
    <source>
        <dbReference type="ARBA" id="ARBA00023136"/>
    </source>
</evidence>
<feature type="transmembrane region" description="Helical" evidence="8">
    <location>
        <begin position="138"/>
        <end position="158"/>
    </location>
</feature>
<gene>
    <name evidence="10" type="ORF">METZ01_LOCUS116850</name>
</gene>
<sequence length="460" mass="49611">MNDNSELGSDKNPPKFRSVSPTMHENSNQTLHSSPIETAVNIQDADKLDPVSYRPLSKASWRYTFSSLSNPGFLYLWASMITMMAGMQMQMLARGYLIYDITGSASLLGIVNAAHAFPMLGLALFGGAIADRFERKRLIQLGQIVPAILALGIGIIIFTDNIRWYHLLLVSMIQGSMFSFMMPARQAIIPQLVGKEGLSNAMALNAAGMSVMTLVSPAIAGVLYAWTGPANVYFVIAALNLSAVVLTGFVPKTGTVSSTTRGPIVKDIAAGLTYIKQTQIIRILLIMGLATTLLAMPFRFLMPVFVVDVYHKGPESMGLLVAIMGGGSLVGSLFIASIGQWKRGMILIIGSFASAFALLLLAFLPFYFAAAVIMILLGLGDAARRTINQSLVMEKTDAIFQGRVMSVFMMNFGLMPLGVLPAGILMDIFGGQAVIGLLGLILLTFTFVILFTQKNLRNAS</sequence>
<feature type="transmembrane region" description="Helical" evidence="8">
    <location>
        <begin position="366"/>
        <end position="383"/>
    </location>
</feature>
<feature type="transmembrane region" description="Helical" evidence="8">
    <location>
        <begin position="164"/>
        <end position="182"/>
    </location>
</feature>
<feature type="region of interest" description="Disordered" evidence="7">
    <location>
        <begin position="1"/>
        <end position="35"/>
    </location>
</feature>
<keyword evidence="2" id="KW-0813">Transport</keyword>
<name>A0A381XGX4_9ZZZZ</name>